<feature type="compositionally biased region" description="Low complexity" evidence="1">
    <location>
        <begin position="1"/>
        <end position="21"/>
    </location>
</feature>
<dbReference type="Proteomes" id="UP000239899">
    <property type="component" value="Unassembled WGS sequence"/>
</dbReference>
<feature type="region of interest" description="Disordered" evidence="1">
    <location>
        <begin position="1"/>
        <end position="90"/>
    </location>
</feature>
<evidence type="ECO:0000313" key="3">
    <source>
        <dbReference type="Proteomes" id="UP000239899"/>
    </source>
</evidence>
<evidence type="ECO:0000313" key="2">
    <source>
        <dbReference type="EMBL" id="PRW33738.1"/>
    </source>
</evidence>
<feature type="compositionally biased region" description="Acidic residues" evidence="1">
    <location>
        <begin position="72"/>
        <end position="90"/>
    </location>
</feature>
<accession>A0A2P6THG9</accession>
<evidence type="ECO:0000256" key="1">
    <source>
        <dbReference type="SAM" id="MobiDB-lite"/>
    </source>
</evidence>
<gene>
    <name evidence="2" type="ORF">C2E21_7682</name>
</gene>
<feature type="compositionally biased region" description="Pro residues" evidence="1">
    <location>
        <begin position="57"/>
        <end position="66"/>
    </location>
</feature>
<protein>
    <submittedName>
        <fullName evidence="2">Uncharacterized protein</fullName>
    </submittedName>
</protein>
<sequence>MDYELPPLLSDGESDDSLSGGEAAGREDSNQAPALISDSSAESGGETPPHSRVQPPARAPPVPPPRNYLEQGELDNIDQSDDDFMEDYFDEDGGPDELFGPRGLLAGMLQQQEYMQDPVNEGLLQQIPVQNLLEALLNSGQAGLLAGGGAAFGLPGAGPGGGRIYYGGHAHLPGVESRIPAGLEGSARRHAISMAEQGFVTAMDPSRHAACAAEGIPGGRRLLPGADAGFLQPLVTFVAESPAAAAELQRQLGDAVRVVADGHEPQEEEEEAEQARRQNMAMLPLLTVVTPGGELPEQLMPPLLGMTVVTEEDYEAAFEEQEPHIDRQLRYVAAHLQPQQAQQAQQQQEASWAAALAAGISPVYVTGPLETARIGEAAVTSTYTSLLAHGAAMRRQNRSVVANTEAMLRSLAASGAGAQPLPPLVAAAMAAAAPPPPQQAEE</sequence>
<comment type="caution">
    <text evidence="2">The sequence shown here is derived from an EMBL/GenBank/DDBJ whole genome shotgun (WGS) entry which is preliminary data.</text>
</comment>
<organism evidence="2 3">
    <name type="scientific">Chlorella sorokiniana</name>
    <name type="common">Freshwater green alga</name>
    <dbReference type="NCBI Taxonomy" id="3076"/>
    <lineage>
        <taxon>Eukaryota</taxon>
        <taxon>Viridiplantae</taxon>
        <taxon>Chlorophyta</taxon>
        <taxon>core chlorophytes</taxon>
        <taxon>Trebouxiophyceae</taxon>
        <taxon>Chlorellales</taxon>
        <taxon>Chlorellaceae</taxon>
        <taxon>Chlorella clade</taxon>
        <taxon>Chlorella</taxon>
    </lineage>
</organism>
<dbReference type="AlphaFoldDB" id="A0A2P6THG9"/>
<reference evidence="2 3" key="1">
    <citation type="journal article" date="2018" name="Plant J.">
        <title>Genome sequences of Chlorella sorokiniana UTEX 1602 and Micractinium conductrix SAG 241.80: implications to maltose excretion by a green alga.</title>
        <authorList>
            <person name="Arriola M.B."/>
            <person name="Velmurugan N."/>
            <person name="Zhang Y."/>
            <person name="Plunkett M.H."/>
            <person name="Hondzo H."/>
            <person name="Barney B.M."/>
        </authorList>
    </citation>
    <scope>NUCLEOTIDE SEQUENCE [LARGE SCALE GENOMIC DNA]</scope>
    <source>
        <strain evidence="3">UTEX 1602</strain>
    </source>
</reference>
<name>A0A2P6THG9_CHLSO</name>
<keyword evidence="3" id="KW-1185">Reference proteome</keyword>
<dbReference type="OrthoDB" id="10665582at2759"/>
<proteinExistence type="predicted"/>
<dbReference type="EMBL" id="LHPG02000016">
    <property type="protein sequence ID" value="PRW33738.1"/>
    <property type="molecule type" value="Genomic_DNA"/>
</dbReference>